<evidence type="ECO:0000313" key="3">
    <source>
        <dbReference type="EMBL" id="KAL3888031.1"/>
    </source>
</evidence>
<sequence>MGGKMIAFAILQILLLQVRYCNMNLKSTLNSGFWDVFGIIANVSLQKKHFIKTFFHSSIVIVGSVVGVLGVLALLIGFIVCYCHNPRAVMHHTNTEAHTVVLNNTGVVHGTPITHELPYGYPNGVAPPKDVTYDNLPQDSSIYSTIRLNIRRYCLF</sequence>
<evidence type="ECO:0000256" key="1">
    <source>
        <dbReference type="SAM" id="Phobius"/>
    </source>
</evidence>
<dbReference type="AlphaFoldDB" id="A0ABD3XR37"/>
<keyword evidence="1" id="KW-0812">Transmembrane</keyword>
<accession>A0ABD3XR37</accession>
<proteinExistence type="predicted"/>
<protein>
    <submittedName>
        <fullName evidence="3">Uncharacterized protein</fullName>
    </submittedName>
</protein>
<feature type="signal peptide" evidence="2">
    <location>
        <begin position="1"/>
        <end position="23"/>
    </location>
</feature>
<name>A0ABD3XR37_SINWO</name>
<comment type="caution">
    <text evidence="3">The sequence shown here is derived from an EMBL/GenBank/DDBJ whole genome shotgun (WGS) entry which is preliminary data.</text>
</comment>
<gene>
    <name evidence="3" type="ORF">ACJMK2_000414</name>
</gene>
<keyword evidence="2" id="KW-0732">Signal</keyword>
<dbReference type="Proteomes" id="UP001634394">
    <property type="component" value="Unassembled WGS sequence"/>
</dbReference>
<keyword evidence="1" id="KW-1133">Transmembrane helix</keyword>
<organism evidence="3 4">
    <name type="scientific">Sinanodonta woodiana</name>
    <name type="common">Chinese pond mussel</name>
    <name type="synonym">Anodonta woodiana</name>
    <dbReference type="NCBI Taxonomy" id="1069815"/>
    <lineage>
        <taxon>Eukaryota</taxon>
        <taxon>Metazoa</taxon>
        <taxon>Spiralia</taxon>
        <taxon>Lophotrochozoa</taxon>
        <taxon>Mollusca</taxon>
        <taxon>Bivalvia</taxon>
        <taxon>Autobranchia</taxon>
        <taxon>Heteroconchia</taxon>
        <taxon>Palaeoheterodonta</taxon>
        <taxon>Unionida</taxon>
        <taxon>Unionoidea</taxon>
        <taxon>Unionidae</taxon>
        <taxon>Unioninae</taxon>
        <taxon>Sinanodonta</taxon>
    </lineage>
</organism>
<feature type="chain" id="PRO_5044804969" evidence="2">
    <location>
        <begin position="24"/>
        <end position="156"/>
    </location>
</feature>
<feature type="transmembrane region" description="Helical" evidence="1">
    <location>
        <begin position="54"/>
        <end position="82"/>
    </location>
</feature>
<keyword evidence="1" id="KW-0472">Membrane</keyword>
<keyword evidence="4" id="KW-1185">Reference proteome</keyword>
<dbReference type="EMBL" id="JBJQND010000001">
    <property type="protein sequence ID" value="KAL3888031.1"/>
    <property type="molecule type" value="Genomic_DNA"/>
</dbReference>
<evidence type="ECO:0000256" key="2">
    <source>
        <dbReference type="SAM" id="SignalP"/>
    </source>
</evidence>
<evidence type="ECO:0000313" key="4">
    <source>
        <dbReference type="Proteomes" id="UP001634394"/>
    </source>
</evidence>
<reference evidence="3 4" key="1">
    <citation type="submission" date="2024-11" db="EMBL/GenBank/DDBJ databases">
        <title>Chromosome-level genome assembly of the freshwater bivalve Anodonta woodiana.</title>
        <authorList>
            <person name="Chen X."/>
        </authorList>
    </citation>
    <scope>NUCLEOTIDE SEQUENCE [LARGE SCALE GENOMIC DNA]</scope>
    <source>
        <strain evidence="3">MN2024</strain>
        <tissue evidence="3">Gills</tissue>
    </source>
</reference>